<dbReference type="AlphaFoldDB" id="A0AAV2ZKM8"/>
<dbReference type="Proteomes" id="UP001146120">
    <property type="component" value="Unassembled WGS sequence"/>
</dbReference>
<dbReference type="CDD" id="cd00051">
    <property type="entry name" value="EFh"/>
    <property type="match status" value="2"/>
</dbReference>
<evidence type="ECO:0000256" key="2">
    <source>
        <dbReference type="ARBA" id="ARBA00022837"/>
    </source>
</evidence>
<dbReference type="InterPro" id="IPR002048">
    <property type="entry name" value="EF_hand_dom"/>
</dbReference>
<dbReference type="InterPro" id="IPR018247">
    <property type="entry name" value="EF_Hand_1_Ca_BS"/>
</dbReference>
<reference evidence="4" key="1">
    <citation type="submission" date="2022-11" db="EMBL/GenBank/DDBJ databases">
        <authorList>
            <person name="Morgan W.R."/>
            <person name="Tartar A."/>
        </authorList>
    </citation>
    <scope>NUCLEOTIDE SEQUENCE</scope>
    <source>
        <strain evidence="4">ARSEF 373</strain>
    </source>
</reference>
<dbReference type="Pfam" id="PF13202">
    <property type="entry name" value="EF-hand_5"/>
    <property type="match status" value="1"/>
</dbReference>
<evidence type="ECO:0000259" key="3">
    <source>
        <dbReference type="PROSITE" id="PS50222"/>
    </source>
</evidence>
<dbReference type="SMART" id="SM00054">
    <property type="entry name" value="EFh"/>
    <property type="match status" value="3"/>
</dbReference>
<feature type="domain" description="EF-hand" evidence="3">
    <location>
        <begin position="33"/>
        <end position="68"/>
    </location>
</feature>
<name>A0AAV2ZKM8_9STRA</name>
<gene>
    <name evidence="4" type="ORF">N0F65_000727</name>
</gene>
<dbReference type="InterPro" id="IPR011992">
    <property type="entry name" value="EF-hand-dom_pair"/>
</dbReference>
<comment type="caution">
    <text evidence="4">The sequence shown here is derived from an EMBL/GenBank/DDBJ whole genome shotgun (WGS) entry which is preliminary data.</text>
</comment>
<organism evidence="4 5">
    <name type="scientific">Lagenidium giganteum</name>
    <dbReference type="NCBI Taxonomy" id="4803"/>
    <lineage>
        <taxon>Eukaryota</taxon>
        <taxon>Sar</taxon>
        <taxon>Stramenopiles</taxon>
        <taxon>Oomycota</taxon>
        <taxon>Peronosporomycetes</taxon>
        <taxon>Pythiales</taxon>
        <taxon>Pythiaceae</taxon>
    </lineage>
</organism>
<keyword evidence="1" id="KW-0677">Repeat</keyword>
<accession>A0AAV2ZKM8</accession>
<feature type="domain" description="EF-hand" evidence="3">
    <location>
        <begin position="158"/>
        <end position="193"/>
    </location>
</feature>
<sequence>MAVIRLFHLMDQDDSNSVSLTELSHIQSFFKKTGHQDLSTSFDVIDEDGNGQISLHELLQCCFPLATVQQLDEMLKLAKAGSITKYVNGQVSDPVADQSESSLPLDELTEMFRLFDVNGDGYVTMEEAMSAVRAKGPDSAGYEPKFAECSSWRWSSGLTREDIESCFAEYDSNGDKVLDFAEFVQLMRISYQP</sequence>
<dbReference type="PROSITE" id="PS00018">
    <property type="entry name" value="EF_HAND_1"/>
    <property type="match status" value="2"/>
</dbReference>
<dbReference type="InterPro" id="IPR050145">
    <property type="entry name" value="Centrin_CML-like"/>
</dbReference>
<evidence type="ECO:0000313" key="4">
    <source>
        <dbReference type="EMBL" id="DBA05039.1"/>
    </source>
</evidence>
<dbReference type="GO" id="GO:0005509">
    <property type="term" value="F:calcium ion binding"/>
    <property type="evidence" value="ECO:0007669"/>
    <property type="project" value="InterPro"/>
</dbReference>
<evidence type="ECO:0000256" key="1">
    <source>
        <dbReference type="ARBA" id="ARBA00022737"/>
    </source>
</evidence>
<protein>
    <recommendedName>
        <fullName evidence="3">EF-hand domain-containing protein</fullName>
    </recommendedName>
</protein>
<evidence type="ECO:0000313" key="5">
    <source>
        <dbReference type="Proteomes" id="UP001146120"/>
    </source>
</evidence>
<dbReference type="PANTHER" id="PTHR23050">
    <property type="entry name" value="CALCIUM BINDING PROTEIN"/>
    <property type="match status" value="1"/>
</dbReference>
<keyword evidence="2" id="KW-0106">Calcium</keyword>
<dbReference type="SUPFAM" id="SSF47473">
    <property type="entry name" value="EF-hand"/>
    <property type="match status" value="1"/>
</dbReference>
<feature type="domain" description="EF-hand" evidence="3">
    <location>
        <begin position="103"/>
        <end position="138"/>
    </location>
</feature>
<reference evidence="4" key="2">
    <citation type="journal article" date="2023" name="Microbiol Resour">
        <title>Decontamination and Annotation of the Draft Genome Sequence of the Oomycete Lagenidium giganteum ARSEF 373.</title>
        <authorList>
            <person name="Morgan W.R."/>
            <person name="Tartar A."/>
        </authorList>
    </citation>
    <scope>NUCLEOTIDE SEQUENCE</scope>
    <source>
        <strain evidence="4">ARSEF 373</strain>
    </source>
</reference>
<proteinExistence type="predicted"/>
<dbReference type="Gene3D" id="1.10.238.10">
    <property type="entry name" value="EF-hand"/>
    <property type="match status" value="2"/>
</dbReference>
<dbReference type="PROSITE" id="PS50222">
    <property type="entry name" value="EF_HAND_2"/>
    <property type="match status" value="3"/>
</dbReference>
<dbReference type="EMBL" id="DAKRPA010000003">
    <property type="protein sequence ID" value="DBA05039.1"/>
    <property type="molecule type" value="Genomic_DNA"/>
</dbReference>
<keyword evidence="5" id="KW-1185">Reference proteome</keyword>
<dbReference type="Pfam" id="PF13499">
    <property type="entry name" value="EF-hand_7"/>
    <property type="match status" value="1"/>
</dbReference>